<keyword evidence="10" id="KW-0407">Ion channel</keyword>
<sequence length="365" mass="42450">MNTTHVVFIIRKNGVRYIYYTQMFLLALAMVLLTLFMVWVRQLIGQCYMYLLRVQQNPNGTILNLPDGFLYNETFCTDKIKYDQNNKNVMFFTRFSFFVYFLGCLLKELNQLRQERSEYFREITNYLDLTVSILFLLFLDLPSIHPIPYDRLKLGTVGLFAYYFLMFLWTRGLSRFGIYITMFLEVMSTLLQVVSGFALLFISFTVSFYIIFTESEEKEFNTIINSFLKVLAMVMGELDYTGLRYHASKLPDDMEVIAIAVFVVFCLTMALVVNNLLIGLAVGDIEAVQKTAEIKLLSLQVTQILDARANMIFGRVRQKCYVPSCTEMPNRNDCKAEIREQAYKLRNLEKLKKEKNPGITNFASA</sequence>
<keyword evidence="12" id="KW-0675">Receptor</keyword>
<dbReference type="AlphaFoldDB" id="A0A6S7HYM5"/>
<keyword evidence="2" id="KW-0813">Transport</keyword>
<evidence type="ECO:0000256" key="8">
    <source>
        <dbReference type="ARBA" id="ARBA00023136"/>
    </source>
</evidence>
<evidence type="ECO:0000259" key="11">
    <source>
        <dbReference type="Pfam" id="PF00520"/>
    </source>
</evidence>
<gene>
    <name evidence="12" type="ORF">PACLA_8A021784</name>
</gene>
<dbReference type="InterPro" id="IPR052076">
    <property type="entry name" value="TRP_cation_channel"/>
</dbReference>
<evidence type="ECO:0000256" key="1">
    <source>
        <dbReference type="ARBA" id="ARBA00004141"/>
    </source>
</evidence>
<dbReference type="Gene3D" id="1.10.287.70">
    <property type="match status" value="1"/>
</dbReference>
<evidence type="ECO:0000256" key="9">
    <source>
        <dbReference type="ARBA" id="ARBA00023180"/>
    </source>
</evidence>
<dbReference type="Pfam" id="PF00520">
    <property type="entry name" value="Ion_trans"/>
    <property type="match status" value="1"/>
</dbReference>
<keyword evidence="13" id="KW-1185">Reference proteome</keyword>
<evidence type="ECO:0000313" key="12">
    <source>
        <dbReference type="EMBL" id="CAB4010974.1"/>
    </source>
</evidence>
<evidence type="ECO:0000256" key="10">
    <source>
        <dbReference type="ARBA" id="ARBA00023303"/>
    </source>
</evidence>
<keyword evidence="6" id="KW-0040">ANK repeat</keyword>
<organism evidence="12 13">
    <name type="scientific">Paramuricea clavata</name>
    <name type="common">Red gorgonian</name>
    <name type="synonym">Violescent sea-whip</name>
    <dbReference type="NCBI Taxonomy" id="317549"/>
    <lineage>
        <taxon>Eukaryota</taxon>
        <taxon>Metazoa</taxon>
        <taxon>Cnidaria</taxon>
        <taxon>Anthozoa</taxon>
        <taxon>Octocorallia</taxon>
        <taxon>Malacalcyonacea</taxon>
        <taxon>Plexauridae</taxon>
        <taxon>Paramuricea</taxon>
    </lineage>
</organism>
<evidence type="ECO:0000256" key="4">
    <source>
        <dbReference type="ARBA" id="ARBA00022737"/>
    </source>
</evidence>
<dbReference type="PANTHER" id="PTHR47143">
    <property type="entry name" value="TRANSIENT RECEPTOR POTENTIAL CATION CHANNEL PROTEIN PAINLESS"/>
    <property type="match status" value="1"/>
</dbReference>
<keyword evidence="7" id="KW-0406">Ion transport</keyword>
<feature type="domain" description="Ion transport" evidence="11">
    <location>
        <begin position="86"/>
        <end position="292"/>
    </location>
</feature>
<keyword evidence="9" id="KW-0325">Glycoprotein</keyword>
<keyword evidence="4" id="KW-0677">Repeat</keyword>
<accession>A0A6S7HYM5</accession>
<dbReference type="Proteomes" id="UP001152795">
    <property type="component" value="Unassembled WGS sequence"/>
</dbReference>
<evidence type="ECO:0000256" key="3">
    <source>
        <dbReference type="ARBA" id="ARBA00022692"/>
    </source>
</evidence>
<comment type="subcellular location">
    <subcellularLocation>
        <location evidence="1">Membrane</location>
        <topology evidence="1">Multi-pass membrane protein</topology>
    </subcellularLocation>
</comment>
<evidence type="ECO:0000256" key="5">
    <source>
        <dbReference type="ARBA" id="ARBA00022989"/>
    </source>
</evidence>
<dbReference type="GO" id="GO:1902495">
    <property type="term" value="C:transmembrane transporter complex"/>
    <property type="evidence" value="ECO:0007669"/>
    <property type="project" value="TreeGrafter"/>
</dbReference>
<evidence type="ECO:0000313" key="13">
    <source>
        <dbReference type="Proteomes" id="UP001152795"/>
    </source>
</evidence>
<comment type="caution">
    <text evidence="12">The sequence shown here is derived from an EMBL/GenBank/DDBJ whole genome shotgun (WGS) entry which is preliminary data.</text>
</comment>
<dbReference type="OrthoDB" id="5987403at2759"/>
<evidence type="ECO:0000256" key="2">
    <source>
        <dbReference type="ARBA" id="ARBA00022448"/>
    </source>
</evidence>
<protein>
    <submittedName>
        <fullName evidence="12">Transient receptor potential cation channel subfamily A member 1-like</fullName>
    </submittedName>
</protein>
<reference evidence="12" key="1">
    <citation type="submission" date="2020-04" db="EMBL/GenBank/DDBJ databases">
        <authorList>
            <person name="Alioto T."/>
            <person name="Alioto T."/>
            <person name="Gomez Garrido J."/>
        </authorList>
    </citation>
    <scope>NUCLEOTIDE SEQUENCE</scope>
    <source>
        <strain evidence="12">A484AB</strain>
    </source>
</reference>
<dbReference type="InterPro" id="IPR005821">
    <property type="entry name" value="Ion_trans_dom"/>
</dbReference>
<keyword evidence="3" id="KW-0812">Transmembrane</keyword>
<proteinExistence type="predicted"/>
<dbReference type="GO" id="GO:0005216">
    <property type="term" value="F:monoatomic ion channel activity"/>
    <property type="evidence" value="ECO:0007669"/>
    <property type="project" value="InterPro"/>
</dbReference>
<name>A0A6S7HYM5_PARCT</name>
<keyword evidence="5" id="KW-1133">Transmembrane helix</keyword>
<dbReference type="PANTHER" id="PTHR47143:SF1">
    <property type="entry name" value="ION_TRANS DOMAIN-CONTAINING PROTEIN"/>
    <property type="match status" value="1"/>
</dbReference>
<keyword evidence="8" id="KW-0472">Membrane</keyword>
<dbReference type="EMBL" id="CACRXK020006982">
    <property type="protein sequence ID" value="CAB4010974.1"/>
    <property type="molecule type" value="Genomic_DNA"/>
</dbReference>
<evidence type="ECO:0000256" key="6">
    <source>
        <dbReference type="ARBA" id="ARBA00023043"/>
    </source>
</evidence>
<evidence type="ECO:0000256" key="7">
    <source>
        <dbReference type="ARBA" id="ARBA00023065"/>
    </source>
</evidence>